<proteinExistence type="predicted"/>
<comment type="caution">
    <text evidence="1">The sequence shown here is derived from an EMBL/GenBank/DDBJ whole genome shotgun (WGS) entry which is preliminary data.</text>
</comment>
<gene>
    <name evidence="1" type="ORF">GCM10022215_06100</name>
</gene>
<accession>A0ABP7XC29</accession>
<dbReference type="EMBL" id="BAAAZH010000005">
    <property type="protein sequence ID" value="GAA4110734.1"/>
    <property type="molecule type" value="Genomic_DNA"/>
</dbReference>
<organism evidence="1 2">
    <name type="scientific">Nocardioides fonticola</name>
    <dbReference type="NCBI Taxonomy" id="450363"/>
    <lineage>
        <taxon>Bacteria</taxon>
        <taxon>Bacillati</taxon>
        <taxon>Actinomycetota</taxon>
        <taxon>Actinomycetes</taxon>
        <taxon>Propionibacteriales</taxon>
        <taxon>Nocardioidaceae</taxon>
        <taxon>Nocardioides</taxon>
    </lineage>
</organism>
<sequence length="183" mass="20646">MRAAWRRNSEGARAYKVYQCGGCHGLTLPAEWADSVVTREVIERVEQWQEMLPQTAEESIDVEGLKLRVKALESIKEELVEDRSLGILTREQLRTGLAAADAEIAKIIDQLTAHISRGDGPWFWDTEALWAWSEDGDGNVDVERFTPVVMRVCKSITMTGPGKGRNDRRYGEHLVIEFNEMGA</sequence>
<protein>
    <recommendedName>
        <fullName evidence="3">Recombinase zinc beta ribbon domain-containing protein</fullName>
    </recommendedName>
</protein>
<evidence type="ECO:0008006" key="3">
    <source>
        <dbReference type="Google" id="ProtNLM"/>
    </source>
</evidence>
<keyword evidence="2" id="KW-1185">Reference proteome</keyword>
<dbReference type="Proteomes" id="UP001501495">
    <property type="component" value="Unassembled WGS sequence"/>
</dbReference>
<name>A0ABP7XC29_9ACTN</name>
<evidence type="ECO:0000313" key="1">
    <source>
        <dbReference type="EMBL" id="GAA4110734.1"/>
    </source>
</evidence>
<evidence type="ECO:0000313" key="2">
    <source>
        <dbReference type="Proteomes" id="UP001501495"/>
    </source>
</evidence>
<reference evidence="2" key="1">
    <citation type="journal article" date="2019" name="Int. J. Syst. Evol. Microbiol.">
        <title>The Global Catalogue of Microorganisms (GCM) 10K type strain sequencing project: providing services to taxonomists for standard genome sequencing and annotation.</title>
        <authorList>
            <consortium name="The Broad Institute Genomics Platform"/>
            <consortium name="The Broad Institute Genome Sequencing Center for Infectious Disease"/>
            <person name="Wu L."/>
            <person name="Ma J."/>
        </authorList>
    </citation>
    <scope>NUCLEOTIDE SEQUENCE [LARGE SCALE GENOMIC DNA]</scope>
    <source>
        <strain evidence="2">JCM 16703</strain>
    </source>
</reference>